<accession>A0ABN7WD65</accession>
<protein>
    <submittedName>
        <fullName evidence="1">20960_t:CDS:1</fullName>
    </submittedName>
</protein>
<comment type="caution">
    <text evidence="1">The sequence shown here is derived from an EMBL/GenBank/DDBJ whole genome shotgun (WGS) entry which is preliminary data.</text>
</comment>
<organism evidence="1 2">
    <name type="scientific">Gigaspora margarita</name>
    <dbReference type="NCBI Taxonomy" id="4874"/>
    <lineage>
        <taxon>Eukaryota</taxon>
        <taxon>Fungi</taxon>
        <taxon>Fungi incertae sedis</taxon>
        <taxon>Mucoromycota</taxon>
        <taxon>Glomeromycotina</taxon>
        <taxon>Glomeromycetes</taxon>
        <taxon>Diversisporales</taxon>
        <taxon>Gigasporaceae</taxon>
        <taxon>Gigaspora</taxon>
    </lineage>
</organism>
<feature type="non-terminal residue" evidence="1">
    <location>
        <position position="1"/>
    </location>
</feature>
<name>A0ABN7WD65_GIGMA</name>
<keyword evidence="2" id="KW-1185">Reference proteome</keyword>
<evidence type="ECO:0000313" key="1">
    <source>
        <dbReference type="EMBL" id="CAG8827249.1"/>
    </source>
</evidence>
<sequence>ESLLPLEISSSLREASLNHFLAKNVFMENGQFKLYKAVVCCFNDLYDSIPKVVSLKMTEEEHCKKEYKLSLYHANLEKEKPDLSCTINDIPILNSEIKPIRCTPLLQKKNYIKAQLKERRSINQQLKERGGPGLHIRELEAHRGYRNTCKRPSPTDKNDVIYLIGTHQNNLILVNCDEKTDAVTAGQVKDFQSEVSRYPANTLGIYVAKKVSINSLKHAKSSQNIIVTNLIELNNTVSSYFELKKNSEQMCELMMRRIDEL</sequence>
<dbReference type="Proteomes" id="UP000789901">
    <property type="component" value="Unassembled WGS sequence"/>
</dbReference>
<feature type="non-terminal residue" evidence="1">
    <location>
        <position position="261"/>
    </location>
</feature>
<proteinExistence type="predicted"/>
<reference evidence="1 2" key="1">
    <citation type="submission" date="2021-06" db="EMBL/GenBank/DDBJ databases">
        <authorList>
            <person name="Kallberg Y."/>
            <person name="Tangrot J."/>
            <person name="Rosling A."/>
        </authorList>
    </citation>
    <scope>NUCLEOTIDE SEQUENCE [LARGE SCALE GENOMIC DNA]</scope>
    <source>
        <strain evidence="1 2">120-4 pot B 10/14</strain>
    </source>
</reference>
<evidence type="ECO:0000313" key="2">
    <source>
        <dbReference type="Proteomes" id="UP000789901"/>
    </source>
</evidence>
<gene>
    <name evidence="1" type="ORF">GMARGA_LOCUS29346</name>
</gene>
<dbReference type="EMBL" id="CAJVQB010039311">
    <property type="protein sequence ID" value="CAG8827249.1"/>
    <property type="molecule type" value="Genomic_DNA"/>
</dbReference>